<sequence>MTQVLLILINEPSYPRDNSAILSQSPYRRKGLRPRCRIRTS</sequence>
<name>A0A0E9VJS6_ANGAN</name>
<protein>
    <submittedName>
        <fullName evidence="1">Uncharacterized protein</fullName>
    </submittedName>
</protein>
<proteinExistence type="predicted"/>
<dbReference type="EMBL" id="GBXM01030275">
    <property type="protein sequence ID" value="JAH78302.1"/>
    <property type="molecule type" value="Transcribed_RNA"/>
</dbReference>
<accession>A0A0E9VJS6</accession>
<evidence type="ECO:0000313" key="1">
    <source>
        <dbReference type="EMBL" id="JAH78302.1"/>
    </source>
</evidence>
<dbReference type="AlphaFoldDB" id="A0A0E9VJS6"/>
<reference evidence="1" key="1">
    <citation type="submission" date="2014-11" db="EMBL/GenBank/DDBJ databases">
        <authorList>
            <person name="Amaro Gonzalez C."/>
        </authorList>
    </citation>
    <scope>NUCLEOTIDE SEQUENCE</scope>
</reference>
<organism evidence="1">
    <name type="scientific">Anguilla anguilla</name>
    <name type="common">European freshwater eel</name>
    <name type="synonym">Muraena anguilla</name>
    <dbReference type="NCBI Taxonomy" id="7936"/>
    <lineage>
        <taxon>Eukaryota</taxon>
        <taxon>Metazoa</taxon>
        <taxon>Chordata</taxon>
        <taxon>Craniata</taxon>
        <taxon>Vertebrata</taxon>
        <taxon>Euteleostomi</taxon>
        <taxon>Actinopterygii</taxon>
        <taxon>Neopterygii</taxon>
        <taxon>Teleostei</taxon>
        <taxon>Anguilliformes</taxon>
        <taxon>Anguillidae</taxon>
        <taxon>Anguilla</taxon>
    </lineage>
</organism>
<reference evidence="1" key="2">
    <citation type="journal article" date="2015" name="Fish Shellfish Immunol.">
        <title>Early steps in the European eel (Anguilla anguilla)-Vibrio vulnificus interaction in the gills: Role of the RtxA13 toxin.</title>
        <authorList>
            <person name="Callol A."/>
            <person name="Pajuelo D."/>
            <person name="Ebbesson L."/>
            <person name="Teles M."/>
            <person name="MacKenzie S."/>
            <person name="Amaro C."/>
        </authorList>
    </citation>
    <scope>NUCLEOTIDE SEQUENCE</scope>
</reference>